<dbReference type="RefSeq" id="WP_369702514.1">
    <property type="nucleotide sequence ID" value="NZ_JBGEWD010000001.1"/>
</dbReference>
<gene>
    <name evidence="1" type="ORF">AB8U03_00120</name>
</gene>
<reference evidence="1 2" key="1">
    <citation type="submission" date="2024-08" db="EMBL/GenBank/DDBJ databases">
        <title>Clostridium lapicellarii sp. nov., and Clostridium renhuaiense sp. nov., two species isolated from the mud in a fermentation cellar used for producing sauce-flavour Chinese liquors.</title>
        <authorList>
            <person name="Yang F."/>
            <person name="Wang H."/>
            <person name="Chen L.Q."/>
            <person name="Zhou N."/>
            <person name="Lu J.J."/>
            <person name="Pu X.X."/>
            <person name="Wan B."/>
            <person name="Wang L."/>
            <person name="Liu S.J."/>
        </authorList>
    </citation>
    <scope>NUCLEOTIDE SEQUENCE [LARGE SCALE GENOMIC DNA]</scope>
    <source>
        <strain evidence="1 2">MT-5</strain>
    </source>
</reference>
<evidence type="ECO:0000313" key="2">
    <source>
        <dbReference type="Proteomes" id="UP001564657"/>
    </source>
</evidence>
<sequence>MKDYLIWLKSGECINGTTKENILKMLQDRFKNHENGKEIISFTDEDGAVIFDMDRVEAIAVNKCYEDRKAGF</sequence>
<name>A0ABV4BLH8_9CLOT</name>
<protein>
    <submittedName>
        <fullName evidence="1">Uncharacterized protein</fullName>
    </submittedName>
</protein>
<comment type="caution">
    <text evidence="1">The sequence shown here is derived from an EMBL/GenBank/DDBJ whole genome shotgun (WGS) entry which is preliminary data.</text>
</comment>
<accession>A0ABV4BLH8</accession>
<keyword evidence="2" id="KW-1185">Reference proteome</keyword>
<organism evidence="1 2">
    <name type="scientific">Clostridium moutaii</name>
    <dbReference type="NCBI Taxonomy" id="3240932"/>
    <lineage>
        <taxon>Bacteria</taxon>
        <taxon>Bacillati</taxon>
        <taxon>Bacillota</taxon>
        <taxon>Clostridia</taxon>
        <taxon>Eubacteriales</taxon>
        <taxon>Clostridiaceae</taxon>
        <taxon>Clostridium</taxon>
    </lineage>
</organism>
<dbReference type="EMBL" id="JBGEWD010000001">
    <property type="protein sequence ID" value="MEY7998616.1"/>
    <property type="molecule type" value="Genomic_DNA"/>
</dbReference>
<proteinExistence type="predicted"/>
<dbReference type="Proteomes" id="UP001564657">
    <property type="component" value="Unassembled WGS sequence"/>
</dbReference>
<evidence type="ECO:0000313" key="1">
    <source>
        <dbReference type="EMBL" id="MEY7998616.1"/>
    </source>
</evidence>